<sequence>MLSLYVTSDEKALVQHIIDSEFRLNEVVDVKDLADVGTDGEHKHLILRNKSIGVPIDWYNEAPPYLLPNPIPFSADTLLAVVYARLFNYEKAYPRAESVPELLRDIDRINSIQHGVAVGLPPEPETFDTAFDEYRFWHNLAIMAHYAELTHFVHFSVIRRYYERAYDLAPNDEFKAFTGKHWATLLLDADELTAAERLLTECIDFAISEEATFELMNVQYGVWMKQLTVPYDAALLAKIKESLWAILQYNEQRNNPVQTALLLIDASQVANISDSFSESLGYINRAVQLLEAAEIPELVANAQYRKATLLYTWAQNGNPQFFRPAMEAYQQAIKVFTKEASPEVFAEIQHHLGVIYSEVPDEVKVKSIWAAVSVSSFKEALSYFTRETNPYEYARICTSYANALTKFPDSALVDNYTKALTFYREALEVRTADEYPYERALTILNFLEAAWFVAVPEKEQQQQLFAEMSAFCREIPTLVPDPKLGEEAQIHQERLEKVKESLTFS</sequence>
<accession>A0A4R4JZK3</accession>
<dbReference type="Proteomes" id="UP000295706">
    <property type="component" value="Unassembled WGS sequence"/>
</dbReference>
<gene>
    <name evidence="1" type="ORF">EZE20_20825</name>
</gene>
<dbReference type="EMBL" id="SMJU01000017">
    <property type="protein sequence ID" value="TDB60380.1"/>
    <property type="molecule type" value="Genomic_DNA"/>
</dbReference>
<keyword evidence="2" id="KW-1185">Reference proteome</keyword>
<dbReference type="OrthoDB" id="1393167at2"/>
<evidence type="ECO:0008006" key="3">
    <source>
        <dbReference type="Google" id="ProtNLM"/>
    </source>
</evidence>
<dbReference type="AlphaFoldDB" id="A0A4R4JZK3"/>
<dbReference type="Gene3D" id="1.25.40.10">
    <property type="entry name" value="Tetratricopeptide repeat domain"/>
    <property type="match status" value="1"/>
</dbReference>
<name>A0A4R4JZK3_9BACT</name>
<reference evidence="1 2" key="1">
    <citation type="submission" date="2019-02" db="EMBL/GenBank/DDBJ databases">
        <title>Arundinibacter roseus gen. nov., sp. nov., a new member of the family Cytophagaceae.</title>
        <authorList>
            <person name="Szuroczki S."/>
            <person name="Khayer B."/>
            <person name="Sproer C."/>
            <person name="Toumi M."/>
            <person name="Szabo A."/>
            <person name="Felfoldi T."/>
            <person name="Schumann P."/>
            <person name="Toth E."/>
        </authorList>
    </citation>
    <scope>NUCLEOTIDE SEQUENCE [LARGE SCALE GENOMIC DNA]</scope>
    <source>
        <strain evidence="1 2">DMA-k-7a</strain>
    </source>
</reference>
<evidence type="ECO:0000313" key="1">
    <source>
        <dbReference type="EMBL" id="TDB60380.1"/>
    </source>
</evidence>
<dbReference type="InterPro" id="IPR011990">
    <property type="entry name" value="TPR-like_helical_dom_sf"/>
</dbReference>
<comment type="caution">
    <text evidence="1">The sequence shown here is derived from an EMBL/GenBank/DDBJ whole genome shotgun (WGS) entry which is preliminary data.</text>
</comment>
<evidence type="ECO:0000313" key="2">
    <source>
        <dbReference type="Proteomes" id="UP000295706"/>
    </source>
</evidence>
<protein>
    <recommendedName>
        <fullName evidence="3">Tetratricopeptide repeat protein</fullName>
    </recommendedName>
</protein>
<dbReference type="SUPFAM" id="SSF48452">
    <property type="entry name" value="TPR-like"/>
    <property type="match status" value="1"/>
</dbReference>
<dbReference type="RefSeq" id="WP_132121374.1">
    <property type="nucleotide sequence ID" value="NZ_SMJU01000017.1"/>
</dbReference>
<organism evidence="1 2">
    <name type="scientific">Arundinibacter roseus</name>
    <dbReference type="NCBI Taxonomy" id="2070510"/>
    <lineage>
        <taxon>Bacteria</taxon>
        <taxon>Pseudomonadati</taxon>
        <taxon>Bacteroidota</taxon>
        <taxon>Cytophagia</taxon>
        <taxon>Cytophagales</taxon>
        <taxon>Spirosomataceae</taxon>
        <taxon>Arundinibacter</taxon>
    </lineage>
</organism>
<proteinExistence type="predicted"/>